<evidence type="ECO:0000313" key="3">
    <source>
        <dbReference type="Proteomes" id="UP000501690"/>
    </source>
</evidence>
<dbReference type="PANTHER" id="PTHR35117:SF1">
    <property type="entry name" value="MYOSIN-M HEAVY PROTEIN"/>
    <property type="match status" value="1"/>
</dbReference>
<accession>A0A4D6NUY3</accession>
<organism evidence="2 3">
    <name type="scientific">Vigna unguiculata</name>
    <name type="common">Cowpea</name>
    <dbReference type="NCBI Taxonomy" id="3917"/>
    <lineage>
        <taxon>Eukaryota</taxon>
        <taxon>Viridiplantae</taxon>
        <taxon>Streptophyta</taxon>
        <taxon>Embryophyta</taxon>
        <taxon>Tracheophyta</taxon>
        <taxon>Spermatophyta</taxon>
        <taxon>Magnoliopsida</taxon>
        <taxon>eudicotyledons</taxon>
        <taxon>Gunneridae</taxon>
        <taxon>Pentapetalae</taxon>
        <taxon>rosids</taxon>
        <taxon>fabids</taxon>
        <taxon>Fabales</taxon>
        <taxon>Fabaceae</taxon>
        <taxon>Papilionoideae</taxon>
        <taxon>50 kb inversion clade</taxon>
        <taxon>NPAAA clade</taxon>
        <taxon>indigoferoid/millettioid clade</taxon>
        <taxon>Phaseoleae</taxon>
        <taxon>Vigna</taxon>
    </lineage>
</organism>
<gene>
    <name evidence="2" type="ORF">DEO72_LG11g3353</name>
</gene>
<evidence type="ECO:0000256" key="1">
    <source>
        <dbReference type="SAM" id="MobiDB-lite"/>
    </source>
</evidence>
<keyword evidence="3" id="KW-1185">Reference proteome</keyword>
<sequence length="398" mass="44865">MPCERGNDLQALVAIMVDQYLCRNKFYQTRVTFCNEVLPLFSNLPPNENLMNLEEILNQYILMKKQNIWLEAEKVMLMQEKNRIQMLLQDIQKGMDNFHARSPMSNVTTVVTNPAIIPLVENSIQNPPVVSSTTVFPVQNTMSLPPPKTMFHTHFSSPMIKVSDMKRKDTPTVDGCAISKKPRGRPPGKKKQVQCTNMLLPSPNNIVDSGSSSASTESLVVKSAQRELQISSNSVSRTHPTIHSFQRDTYVSLPPTHISHDATCNKEVVSPSYNVISTKRDMVEPVKQMVCKEGNSSFSPIVADNDETHKENTSKESNKDIDKTSTRVLDTNSSHKLENLDNSFSKENPTSESKNLDNSFSKENPTSESNKGIVDWSQIDCSNMEWDNWSNSDFFNLE</sequence>
<dbReference type="EMBL" id="CP039355">
    <property type="protein sequence ID" value="QCE16339.1"/>
    <property type="molecule type" value="Genomic_DNA"/>
</dbReference>
<feature type="compositionally biased region" description="Polar residues" evidence="1">
    <location>
        <begin position="340"/>
        <end position="370"/>
    </location>
</feature>
<evidence type="ECO:0000313" key="2">
    <source>
        <dbReference type="EMBL" id="QCE16339.1"/>
    </source>
</evidence>
<feature type="region of interest" description="Disordered" evidence="1">
    <location>
        <begin position="165"/>
        <end position="191"/>
    </location>
</feature>
<proteinExistence type="predicted"/>
<feature type="compositionally biased region" description="Basic residues" evidence="1">
    <location>
        <begin position="180"/>
        <end position="191"/>
    </location>
</feature>
<name>A0A4D6NUY3_VIGUN</name>
<dbReference type="OrthoDB" id="1939654at2759"/>
<feature type="compositionally biased region" description="Basic and acidic residues" evidence="1">
    <location>
        <begin position="306"/>
        <end position="325"/>
    </location>
</feature>
<dbReference type="AlphaFoldDB" id="A0A4D6NUY3"/>
<protein>
    <recommendedName>
        <fullName evidence="4">LisH domain-containing protein</fullName>
    </recommendedName>
</protein>
<feature type="region of interest" description="Disordered" evidence="1">
    <location>
        <begin position="296"/>
        <end position="373"/>
    </location>
</feature>
<evidence type="ECO:0008006" key="4">
    <source>
        <dbReference type="Google" id="ProtNLM"/>
    </source>
</evidence>
<dbReference type="Proteomes" id="UP000501690">
    <property type="component" value="Linkage Group LG11"/>
</dbReference>
<dbReference type="PANTHER" id="PTHR35117">
    <property type="entry name" value="MYOSIN-M HEAVY PROTEIN"/>
    <property type="match status" value="1"/>
</dbReference>
<reference evidence="2 3" key="1">
    <citation type="submission" date="2019-04" db="EMBL/GenBank/DDBJ databases">
        <title>An improved genome assembly and genetic linkage map for asparagus bean, Vigna unguiculata ssp. sesquipedialis.</title>
        <authorList>
            <person name="Xia Q."/>
            <person name="Zhang R."/>
            <person name="Dong Y."/>
        </authorList>
    </citation>
    <scope>NUCLEOTIDE SEQUENCE [LARGE SCALE GENOMIC DNA]</scope>
    <source>
        <tissue evidence="2">Leaf</tissue>
    </source>
</reference>
<dbReference type="Gramene" id="Vigun09g218900.1.v1.2">
    <property type="protein sequence ID" value="Vigun09g218900.1.v1.2"/>
    <property type="gene ID" value="Vigun09g218900.v1.2"/>
</dbReference>